<keyword evidence="2" id="KW-1185">Reference proteome</keyword>
<evidence type="ECO:0000313" key="1">
    <source>
        <dbReference type="EMBL" id="BBK23504.1"/>
    </source>
</evidence>
<accession>A0A6N4TLZ6</accession>
<dbReference type="AlphaFoldDB" id="A0A6N4TLZ6"/>
<dbReference type="KEGG" id="aarg:Aargi30884_24070"/>
<dbReference type="InterPro" id="IPR036390">
    <property type="entry name" value="WH_DNA-bd_sf"/>
</dbReference>
<dbReference type="InterPro" id="IPR036388">
    <property type="entry name" value="WH-like_DNA-bd_sf"/>
</dbReference>
<sequence length="92" mass="10794">MNQVFSSYNPFLTLEYMQRKSITPEIWQQLDELEKSILTYLGSKKKVTRSELCTYTSKAPNTISARLNHLISLNIIKRNGSKYDPKQTYEMQ</sequence>
<dbReference type="Proteomes" id="UP000464754">
    <property type="component" value="Chromosome"/>
</dbReference>
<dbReference type="Gene3D" id="1.10.10.10">
    <property type="entry name" value="Winged helix-like DNA-binding domain superfamily/Winged helix DNA-binding domain"/>
    <property type="match status" value="1"/>
</dbReference>
<dbReference type="EMBL" id="AP019695">
    <property type="protein sequence ID" value="BBK23504.1"/>
    <property type="molecule type" value="Genomic_DNA"/>
</dbReference>
<proteinExistence type="predicted"/>
<organism evidence="1 2">
    <name type="scientific">Amedibacterium intestinale</name>
    <dbReference type="NCBI Taxonomy" id="2583452"/>
    <lineage>
        <taxon>Bacteria</taxon>
        <taxon>Bacillati</taxon>
        <taxon>Bacillota</taxon>
        <taxon>Erysipelotrichia</taxon>
        <taxon>Erysipelotrichales</taxon>
        <taxon>Erysipelotrichaceae</taxon>
        <taxon>Amedibacterium</taxon>
    </lineage>
</organism>
<dbReference type="SUPFAM" id="SSF46785">
    <property type="entry name" value="Winged helix' DNA-binding domain"/>
    <property type="match status" value="1"/>
</dbReference>
<evidence type="ECO:0000313" key="2">
    <source>
        <dbReference type="Proteomes" id="UP000464754"/>
    </source>
</evidence>
<dbReference type="RefSeq" id="WP_115715877.1">
    <property type="nucleotide sequence ID" value="NZ_AP019695.1"/>
</dbReference>
<gene>
    <name evidence="1" type="ORF">Aargi30884_24070</name>
</gene>
<protein>
    <submittedName>
        <fullName evidence="1">Uncharacterized protein</fullName>
    </submittedName>
</protein>
<reference evidence="2" key="1">
    <citation type="submission" date="2019-05" db="EMBL/GenBank/DDBJ databases">
        <title>Complete genome sequencing of Absiella argi strain JCM 30884.</title>
        <authorList>
            <person name="Sakamoto M."/>
            <person name="Murakami T."/>
            <person name="Mori H."/>
        </authorList>
    </citation>
    <scope>NUCLEOTIDE SEQUENCE [LARGE SCALE GENOMIC DNA]</scope>
    <source>
        <strain evidence="2">JCM 30884</strain>
    </source>
</reference>
<name>A0A6N4TLZ6_9FIRM</name>